<dbReference type="SUPFAM" id="SSF52833">
    <property type="entry name" value="Thioredoxin-like"/>
    <property type="match status" value="1"/>
</dbReference>
<dbReference type="SFLD" id="SFLDG00358">
    <property type="entry name" value="Main_(cytGST)"/>
    <property type="match status" value="1"/>
</dbReference>
<proteinExistence type="predicted"/>
<dbReference type="RefSeq" id="WP_043950288.1">
    <property type="nucleotide sequence ID" value="NZ_HG966617.1"/>
</dbReference>
<dbReference type="PROSITE" id="PS50405">
    <property type="entry name" value="GST_CTER"/>
    <property type="match status" value="1"/>
</dbReference>
<dbReference type="SFLD" id="SFLDS00019">
    <property type="entry name" value="Glutathione_Transferase_(cytos"/>
    <property type="match status" value="1"/>
</dbReference>
<feature type="domain" description="GST N-terminal" evidence="1">
    <location>
        <begin position="1"/>
        <end position="77"/>
    </location>
</feature>
<dbReference type="InterPro" id="IPR050983">
    <property type="entry name" value="GST_Omega/HSP26"/>
</dbReference>
<dbReference type="Pfam" id="PF14497">
    <property type="entry name" value="GST_C_3"/>
    <property type="match status" value="1"/>
</dbReference>
<dbReference type="HOGENOM" id="CLU_011226_9_3_5"/>
<dbReference type="InterPro" id="IPR010987">
    <property type="entry name" value="Glutathione-S-Trfase_C-like"/>
</dbReference>
<dbReference type="InterPro" id="IPR040079">
    <property type="entry name" value="Glutathione_S-Trfase"/>
</dbReference>
<dbReference type="EC" id="2.5.1.18" evidence="3"/>
<dbReference type="GO" id="GO:0004364">
    <property type="term" value="F:glutathione transferase activity"/>
    <property type="evidence" value="ECO:0007669"/>
    <property type="project" value="UniProtKB-EC"/>
</dbReference>
<dbReference type="AlphaFoldDB" id="X5M8Q4"/>
<dbReference type="InterPro" id="IPR004045">
    <property type="entry name" value="Glutathione_S-Trfase_N"/>
</dbReference>
<dbReference type="OrthoDB" id="9813092at2"/>
<evidence type="ECO:0000313" key="4">
    <source>
        <dbReference type="Proteomes" id="UP000032160"/>
    </source>
</evidence>
<dbReference type="GO" id="GO:0005737">
    <property type="term" value="C:cytoplasm"/>
    <property type="evidence" value="ECO:0007669"/>
    <property type="project" value="TreeGrafter"/>
</dbReference>
<dbReference type="InterPro" id="IPR036249">
    <property type="entry name" value="Thioredoxin-like_sf"/>
</dbReference>
<dbReference type="Gene3D" id="1.20.1050.10">
    <property type="match status" value="1"/>
</dbReference>
<keyword evidence="4" id="KW-1185">Reference proteome</keyword>
<dbReference type="PANTHER" id="PTHR43968:SF6">
    <property type="entry name" value="GLUTATHIONE S-TRANSFERASE OMEGA"/>
    <property type="match status" value="1"/>
</dbReference>
<dbReference type="CDD" id="cd00570">
    <property type="entry name" value="GST_N_family"/>
    <property type="match status" value="1"/>
</dbReference>
<dbReference type="SUPFAM" id="SSF47616">
    <property type="entry name" value="GST C-terminal domain-like"/>
    <property type="match status" value="1"/>
</dbReference>
<dbReference type="KEGG" id="pect:BN1012_Phect1504"/>
<organism evidence="3 4">
    <name type="scientific">Candidatus Phaeomarinibacter ectocarpi</name>
    <dbReference type="NCBI Taxonomy" id="1458461"/>
    <lineage>
        <taxon>Bacteria</taxon>
        <taxon>Pseudomonadati</taxon>
        <taxon>Pseudomonadota</taxon>
        <taxon>Alphaproteobacteria</taxon>
        <taxon>Hyphomicrobiales</taxon>
        <taxon>Parvibaculaceae</taxon>
        <taxon>Candidatus Phaeomarinibacter</taxon>
    </lineage>
</organism>
<dbReference type="InterPro" id="IPR036282">
    <property type="entry name" value="Glutathione-S-Trfase_C_sf"/>
</dbReference>
<dbReference type="STRING" id="1458461.BN1012_Phect1504"/>
<dbReference type="EMBL" id="HG966617">
    <property type="protein sequence ID" value="CDO59718.1"/>
    <property type="molecule type" value="Genomic_DNA"/>
</dbReference>
<name>X5M8Q4_9HYPH</name>
<dbReference type="InterPro" id="IPR004046">
    <property type="entry name" value="GST_C"/>
</dbReference>
<sequence length="220" mass="24496">MLKLLGFPASNYYNMVKMALMEKGAEYEDVRVYSGSSDEFLAKSAMGKVPALETSQGSLSETSVILDYIEDTVEGPSFYPADPYERARARELVKFSELYLELPARRCFGEAFFGTGPVSQEVKDSVRPVIEKGCAAIKRRGSFSPYLAGNEITYADMVFLHSFPMAQGVAKIVFDWDLFEDLPEAAALLELLNERPTVKTIVADTAEGMKAFRKNYGMKD</sequence>
<evidence type="ECO:0000313" key="3">
    <source>
        <dbReference type="EMBL" id="CDO59718.1"/>
    </source>
</evidence>
<keyword evidence="3" id="KW-0808">Transferase</keyword>
<evidence type="ECO:0000259" key="2">
    <source>
        <dbReference type="PROSITE" id="PS50405"/>
    </source>
</evidence>
<reference evidence="3 4" key="1">
    <citation type="journal article" date="2014" name="Front. Genet.">
        <title>Genome and metabolic network of "Candidatus Phaeomarinobacter ectocarpi" Ec32, a new candidate genus of Alphaproteobacteria frequently associated with brown algae.</title>
        <authorList>
            <person name="Dittami S.M."/>
            <person name="Barbeyron T."/>
            <person name="Boyen C."/>
            <person name="Cambefort J."/>
            <person name="Collet G."/>
            <person name="Delage L."/>
            <person name="Gobet A."/>
            <person name="Groisillier A."/>
            <person name="Leblanc C."/>
            <person name="Michel G."/>
            <person name="Scornet D."/>
            <person name="Siegel A."/>
            <person name="Tapia J.E."/>
            <person name="Tonon T."/>
        </authorList>
    </citation>
    <scope>NUCLEOTIDE SEQUENCE [LARGE SCALE GENOMIC DNA]</scope>
    <source>
        <strain evidence="3 4">Ec32</strain>
    </source>
</reference>
<dbReference type="PROSITE" id="PS50404">
    <property type="entry name" value="GST_NTER"/>
    <property type="match status" value="1"/>
</dbReference>
<dbReference type="PANTHER" id="PTHR43968">
    <property type="match status" value="1"/>
</dbReference>
<feature type="domain" description="GST C-terminal" evidence="2">
    <location>
        <begin position="82"/>
        <end position="212"/>
    </location>
</feature>
<dbReference type="Pfam" id="PF13417">
    <property type="entry name" value="GST_N_3"/>
    <property type="match status" value="1"/>
</dbReference>
<dbReference type="Gene3D" id="3.40.30.10">
    <property type="entry name" value="Glutaredoxin"/>
    <property type="match status" value="1"/>
</dbReference>
<accession>X5M8Q4</accession>
<evidence type="ECO:0000259" key="1">
    <source>
        <dbReference type="PROSITE" id="PS50404"/>
    </source>
</evidence>
<dbReference type="Proteomes" id="UP000032160">
    <property type="component" value="Chromosome I"/>
</dbReference>
<protein>
    <submittedName>
        <fullName evidence="3">Glutathione S-transferase N-terminal domain protein</fullName>
        <ecNumber evidence="3">2.5.1.18</ecNumber>
    </submittedName>
</protein>
<gene>
    <name evidence="3" type="ORF">BN1012_Phect1504</name>
</gene>